<dbReference type="AlphaFoldDB" id="A0A137PDM4"/>
<feature type="region of interest" description="Disordered" evidence="1">
    <location>
        <begin position="73"/>
        <end position="100"/>
    </location>
</feature>
<organism evidence="2 3">
    <name type="scientific">Conidiobolus coronatus (strain ATCC 28846 / CBS 209.66 / NRRL 28638)</name>
    <name type="common">Delacroixia coronata</name>
    <dbReference type="NCBI Taxonomy" id="796925"/>
    <lineage>
        <taxon>Eukaryota</taxon>
        <taxon>Fungi</taxon>
        <taxon>Fungi incertae sedis</taxon>
        <taxon>Zoopagomycota</taxon>
        <taxon>Entomophthoromycotina</taxon>
        <taxon>Entomophthoromycetes</taxon>
        <taxon>Entomophthorales</taxon>
        <taxon>Ancylistaceae</taxon>
        <taxon>Conidiobolus</taxon>
    </lineage>
</organism>
<dbReference type="InterPro" id="IPR036126">
    <property type="entry name" value="TBCA_sf"/>
</dbReference>
<dbReference type="OrthoDB" id="2595043at2759"/>
<accession>A0A137PDM4</accession>
<protein>
    <submittedName>
        <fullName evidence="2">Uncharacterized protein</fullName>
    </submittedName>
</protein>
<dbReference type="GO" id="GO:0048487">
    <property type="term" value="F:beta-tubulin binding"/>
    <property type="evidence" value="ECO:0007669"/>
    <property type="project" value="InterPro"/>
</dbReference>
<dbReference type="SUPFAM" id="SSF46988">
    <property type="entry name" value="Tubulin chaperone cofactor A"/>
    <property type="match status" value="1"/>
</dbReference>
<evidence type="ECO:0000313" key="2">
    <source>
        <dbReference type="EMBL" id="KXN73075.1"/>
    </source>
</evidence>
<dbReference type="GO" id="GO:0007021">
    <property type="term" value="P:tubulin complex assembly"/>
    <property type="evidence" value="ECO:0007669"/>
    <property type="project" value="InterPro"/>
</dbReference>
<name>A0A137PDM4_CONC2</name>
<dbReference type="EMBL" id="KQ964441">
    <property type="protein sequence ID" value="KXN73075.1"/>
    <property type="molecule type" value="Genomic_DNA"/>
</dbReference>
<dbReference type="Proteomes" id="UP000070444">
    <property type="component" value="Unassembled WGS sequence"/>
</dbReference>
<gene>
    <name evidence="2" type="ORF">CONCODRAFT_77461</name>
</gene>
<feature type="compositionally biased region" description="Basic and acidic residues" evidence="1">
    <location>
        <begin position="74"/>
        <end position="100"/>
    </location>
</feature>
<dbReference type="GO" id="GO:0007023">
    <property type="term" value="P:post-chaperonin tubulin folding pathway"/>
    <property type="evidence" value="ECO:0007669"/>
    <property type="project" value="InterPro"/>
</dbReference>
<evidence type="ECO:0000313" key="3">
    <source>
        <dbReference type="Proteomes" id="UP000070444"/>
    </source>
</evidence>
<proteinExistence type="predicted"/>
<reference evidence="2 3" key="1">
    <citation type="journal article" date="2015" name="Genome Biol. Evol.">
        <title>Phylogenomic analyses indicate that early fungi evolved digesting cell walls of algal ancestors of land plants.</title>
        <authorList>
            <person name="Chang Y."/>
            <person name="Wang S."/>
            <person name="Sekimoto S."/>
            <person name="Aerts A.L."/>
            <person name="Choi C."/>
            <person name="Clum A."/>
            <person name="LaButti K.M."/>
            <person name="Lindquist E.A."/>
            <person name="Yee Ngan C."/>
            <person name="Ohm R.A."/>
            <person name="Salamov A.A."/>
            <person name="Grigoriev I.V."/>
            <person name="Spatafora J.W."/>
            <person name="Berbee M.L."/>
        </authorList>
    </citation>
    <scope>NUCLEOTIDE SEQUENCE [LARGE SCALE GENOMIC DNA]</scope>
    <source>
        <strain evidence="2 3">NRRL 28638</strain>
    </source>
</reference>
<keyword evidence="3" id="KW-1185">Reference proteome</keyword>
<sequence>MTQQPIDIDFNELSKLERELKAWEDKINSNPNASELDIQRMLKEMEDANILLEGLADRVDNFNDKLDSILSEMDNAKEEDKVTEESKNITEEHKEGEEKK</sequence>
<evidence type="ECO:0000256" key="1">
    <source>
        <dbReference type="SAM" id="MobiDB-lite"/>
    </source>
</evidence>